<gene>
    <name evidence="3" type="ORF">MELIAE_LOCUS4900</name>
</gene>
<feature type="chain" id="PRO_5040301957" evidence="2">
    <location>
        <begin position="19"/>
        <end position="534"/>
    </location>
</feature>
<accession>A0A9P0FG63</accession>
<keyword evidence="4" id="KW-1185">Reference proteome</keyword>
<dbReference type="EMBL" id="OV121134">
    <property type="protein sequence ID" value="CAH0552739.1"/>
    <property type="molecule type" value="Genomic_DNA"/>
</dbReference>
<protein>
    <submittedName>
        <fullName evidence="3">Uncharacterized protein</fullName>
    </submittedName>
</protein>
<keyword evidence="2" id="KW-0732">Signal</keyword>
<evidence type="ECO:0000313" key="3">
    <source>
        <dbReference type="EMBL" id="CAH0552739.1"/>
    </source>
</evidence>
<feature type="region of interest" description="Disordered" evidence="1">
    <location>
        <begin position="380"/>
        <end position="399"/>
    </location>
</feature>
<name>A0A9P0FG63_BRAAE</name>
<proteinExistence type="predicted"/>
<feature type="region of interest" description="Disordered" evidence="1">
    <location>
        <begin position="88"/>
        <end position="111"/>
    </location>
</feature>
<dbReference type="Proteomes" id="UP001154078">
    <property type="component" value="Chromosome 3"/>
</dbReference>
<feature type="compositionally biased region" description="Basic and acidic residues" evidence="1">
    <location>
        <begin position="100"/>
        <end position="111"/>
    </location>
</feature>
<reference evidence="3" key="1">
    <citation type="submission" date="2021-12" db="EMBL/GenBank/DDBJ databases">
        <authorList>
            <person name="King R."/>
        </authorList>
    </citation>
    <scope>NUCLEOTIDE SEQUENCE</scope>
</reference>
<evidence type="ECO:0000256" key="1">
    <source>
        <dbReference type="SAM" id="MobiDB-lite"/>
    </source>
</evidence>
<feature type="compositionally biased region" description="Low complexity" evidence="1">
    <location>
        <begin position="192"/>
        <end position="202"/>
    </location>
</feature>
<feature type="signal peptide" evidence="2">
    <location>
        <begin position="1"/>
        <end position="18"/>
    </location>
</feature>
<dbReference type="OrthoDB" id="8195535at2759"/>
<dbReference type="AlphaFoldDB" id="A0A9P0FG63"/>
<organism evidence="3 4">
    <name type="scientific">Brassicogethes aeneus</name>
    <name type="common">Rape pollen beetle</name>
    <name type="synonym">Meligethes aeneus</name>
    <dbReference type="NCBI Taxonomy" id="1431903"/>
    <lineage>
        <taxon>Eukaryota</taxon>
        <taxon>Metazoa</taxon>
        <taxon>Ecdysozoa</taxon>
        <taxon>Arthropoda</taxon>
        <taxon>Hexapoda</taxon>
        <taxon>Insecta</taxon>
        <taxon>Pterygota</taxon>
        <taxon>Neoptera</taxon>
        <taxon>Endopterygota</taxon>
        <taxon>Coleoptera</taxon>
        <taxon>Polyphaga</taxon>
        <taxon>Cucujiformia</taxon>
        <taxon>Nitidulidae</taxon>
        <taxon>Meligethinae</taxon>
        <taxon>Brassicogethes</taxon>
    </lineage>
</organism>
<feature type="region of interest" description="Disordered" evidence="1">
    <location>
        <begin position="192"/>
        <end position="255"/>
    </location>
</feature>
<sequence length="534" mass="57569">MKVTFLLMCSCGLVLLSAKKVWSGAVNAPLDLITFDDLSPGDRKQLEYLNGREKRSGSSDILTSIKNAIGQGIKKKIGQIAKSSAGASAHFSSSSSGSGGHDHGHGGHDYHVPETYDHKSFDFWSLKKSILNTLLQAVKAIKGGVIAIKGQLIKGSGYLISAKGKLISTKGESITNLGKNIASSAILIPHPSTTGHAGHTGHSGQGYAEYGHPYPPSGHHDYHGSPSAPEADYEAPNSYQSSQQEDHHHGHSGHSGLLVLKKIPHDGREFSASHDLPVKVPSFKPIETAGPSFATIFGKFFKASTSLDPHQPVGFGDSAPAATIETESHVYHDSEPVQPTGAGVKIPSTNYGTPFEEEPHFLNEYSAASQKRPVVVKHPNSLITNPTFPSKQQSKPLEDLKGPHPTASALKINNYLGNLKQLNVPPSTGASQQNFYTLNMDTFPPFPEELTPELLEMYNKPNEPAPVRPSVNSFLPTPLGNDNLPTASTLFRQKRPTHNLTKPTVLTQQPFDVVRSISFELGPNGPKRLTRRQT</sequence>
<feature type="compositionally biased region" description="Polar residues" evidence="1">
    <location>
        <begin position="381"/>
        <end position="395"/>
    </location>
</feature>
<evidence type="ECO:0000313" key="4">
    <source>
        <dbReference type="Proteomes" id="UP001154078"/>
    </source>
</evidence>
<evidence type="ECO:0000256" key="2">
    <source>
        <dbReference type="SAM" id="SignalP"/>
    </source>
</evidence>